<dbReference type="PANTHER" id="PTHR46796">
    <property type="entry name" value="HTH-TYPE TRANSCRIPTIONAL ACTIVATOR RHAS-RELATED"/>
    <property type="match status" value="1"/>
</dbReference>
<dbReference type="STRING" id="1387277.SAMN06295998_10743"/>
<dbReference type="EMBL" id="FWYD01000007">
    <property type="protein sequence ID" value="SMC82388.1"/>
    <property type="molecule type" value="Genomic_DNA"/>
</dbReference>
<sequence>MSDPLKPPAFHRYREIHYYTPGTLDQPFPYQILAAGRSRTGPERPAHTAVYQHHTFILTLSGKGRITWAGRSTDACAATVTWLDTSQKYAHSCHPDSDHWEHIWLGMSGYGLDMLFERITGGRNPVHRANVKMRGVFEDVLQHLKDTSGVKAPISALLAAHLVEILANTDEVLEEPSSSPFHLLMTAVKNELNERWDVRKMASLAACSASHFHRKFQKIQGVSPMEWLKLERINAAKYLLSATDLSIFEVGQKCGYPDPYHFSRVFSRTVGISPTGFRKMTGR</sequence>
<dbReference type="GO" id="GO:0003700">
    <property type="term" value="F:DNA-binding transcription factor activity"/>
    <property type="evidence" value="ECO:0007669"/>
    <property type="project" value="InterPro"/>
</dbReference>
<dbReference type="InterPro" id="IPR009057">
    <property type="entry name" value="Homeodomain-like_sf"/>
</dbReference>
<protein>
    <submittedName>
        <fullName evidence="6">Transcriptional regulator, AraC family</fullName>
    </submittedName>
</protein>
<evidence type="ECO:0000256" key="2">
    <source>
        <dbReference type="ARBA" id="ARBA00023125"/>
    </source>
</evidence>
<dbReference type="InterPro" id="IPR037923">
    <property type="entry name" value="HTH-like"/>
</dbReference>
<dbReference type="SMART" id="SM00342">
    <property type="entry name" value="HTH_ARAC"/>
    <property type="match status" value="1"/>
</dbReference>
<accession>A0A1W2CCI4</accession>
<dbReference type="InterPro" id="IPR018062">
    <property type="entry name" value="HTH_AraC-typ_CS"/>
</dbReference>
<keyword evidence="1" id="KW-0805">Transcription regulation</keyword>
<feature type="domain" description="HTH araC/xylS-type" evidence="5">
    <location>
        <begin position="182"/>
        <end position="280"/>
    </location>
</feature>
<dbReference type="PANTHER" id="PTHR46796:SF7">
    <property type="entry name" value="ARAC FAMILY TRANSCRIPTIONAL REGULATOR"/>
    <property type="match status" value="1"/>
</dbReference>
<dbReference type="AlphaFoldDB" id="A0A1W2CCI4"/>
<evidence type="ECO:0000256" key="3">
    <source>
        <dbReference type="ARBA" id="ARBA00023159"/>
    </source>
</evidence>
<dbReference type="Pfam" id="PF12833">
    <property type="entry name" value="HTH_18"/>
    <property type="match status" value="1"/>
</dbReference>
<dbReference type="OrthoDB" id="9803764at2"/>
<dbReference type="PROSITE" id="PS00041">
    <property type="entry name" value="HTH_ARAC_FAMILY_1"/>
    <property type="match status" value="1"/>
</dbReference>
<dbReference type="Proteomes" id="UP000192330">
    <property type="component" value="Unassembled WGS sequence"/>
</dbReference>
<evidence type="ECO:0000313" key="6">
    <source>
        <dbReference type="EMBL" id="SMC82388.1"/>
    </source>
</evidence>
<keyword evidence="7" id="KW-1185">Reference proteome</keyword>
<dbReference type="InterPro" id="IPR018060">
    <property type="entry name" value="HTH_AraC"/>
</dbReference>
<evidence type="ECO:0000259" key="5">
    <source>
        <dbReference type="PROSITE" id="PS01124"/>
    </source>
</evidence>
<keyword evidence="4" id="KW-0804">Transcription</keyword>
<organism evidence="6 7">
    <name type="scientific">Primorskyibacter flagellatus</name>
    <dbReference type="NCBI Taxonomy" id="1387277"/>
    <lineage>
        <taxon>Bacteria</taxon>
        <taxon>Pseudomonadati</taxon>
        <taxon>Pseudomonadota</taxon>
        <taxon>Alphaproteobacteria</taxon>
        <taxon>Rhodobacterales</taxon>
        <taxon>Roseobacteraceae</taxon>
        <taxon>Primorskyibacter</taxon>
    </lineage>
</organism>
<name>A0A1W2CCI4_9RHOB</name>
<evidence type="ECO:0000256" key="4">
    <source>
        <dbReference type="ARBA" id="ARBA00023163"/>
    </source>
</evidence>
<dbReference type="Gene3D" id="1.10.10.60">
    <property type="entry name" value="Homeodomain-like"/>
    <property type="match status" value="2"/>
</dbReference>
<dbReference type="PROSITE" id="PS01124">
    <property type="entry name" value="HTH_ARAC_FAMILY_2"/>
    <property type="match status" value="1"/>
</dbReference>
<dbReference type="InterPro" id="IPR050204">
    <property type="entry name" value="AraC_XylS_family_regulators"/>
</dbReference>
<dbReference type="SUPFAM" id="SSF46689">
    <property type="entry name" value="Homeodomain-like"/>
    <property type="match status" value="2"/>
</dbReference>
<keyword evidence="2" id="KW-0238">DNA-binding</keyword>
<gene>
    <name evidence="6" type="ORF">SAMN06295998_10743</name>
</gene>
<keyword evidence="3" id="KW-0010">Activator</keyword>
<dbReference type="RefSeq" id="WP_084353087.1">
    <property type="nucleotide sequence ID" value="NZ_FWYD01000007.1"/>
</dbReference>
<reference evidence="6 7" key="1">
    <citation type="submission" date="2017-04" db="EMBL/GenBank/DDBJ databases">
        <authorList>
            <person name="Afonso C.L."/>
            <person name="Miller P.J."/>
            <person name="Scott M.A."/>
            <person name="Spackman E."/>
            <person name="Goraichik I."/>
            <person name="Dimitrov K.M."/>
            <person name="Suarez D.L."/>
            <person name="Swayne D.E."/>
        </authorList>
    </citation>
    <scope>NUCLEOTIDE SEQUENCE [LARGE SCALE GENOMIC DNA]</scope>
    <source>
        <strain evidence="6 7">CGMCC 1.12644</strain>
    </source>
</reference>
<proteinExistence type="predicted"/>
<dbReference type="GO" id="GO:0043565">
    <property type="term" value="F:sequence-specific DNA binding"/>
    <property type="evidence" value="ECO:0007669"/>
    <property type="project" value="InterPro"/>
</dbReference>
<dbReference type="SUPFAM" id="SSF51215">
    <property type="entry name" value="Regulatory protein AraC"/>
    <property type="match status" value="1"/>
</dbReference>
<evidence type="ECO:0000313" key="7">
    <source>
        <dbReference type="Proteomes" id="UP000192330"/>
    </source>
</evidence>
<evidence type="ECO:0000256" key="1">
    <source>
        <dbReference type="ARBA" id="ARBA00023015"/>
    </source>
</evidence>